<dbReference type="EMBL" id="JACFXV010000067">
    <property type="protein sequence ID" value="MBA5779463.1"/>
    <property type="molecule type" value="Genomic_DNA"/>
</dbReference>
<sequence length="314" mass="35792">MPKHNNFSAKKKTSLPGISKKKGKGSRERISRTEGDARFFRYGRRIRKTFDRKRKIPSYDFSDEARPDVLERFVDKKRKLRSNAAVNRVFRAAWKRMDETFSTASTRELVRGILDEEGVDELSDKEWDYLVELIDVLSNIRLKTEYTGFSTKDAVMQHPANRAKAVFADPYATASEHAEMDSERRDYVIRAIDAAIDDGADAREIVVAGARAAIEFTLNYFAAPVTASNVQPFSRRANTKRTDPVNQEQLAGRERLKGIYEQLGGTLSPLDEPETQAEAQTRPWQLNLPDDIDVDEDPYPFAPPSPRRQVEGYL</sequence>
<dbReference type="Proteomes" id="UP000541109">
    <property type="component" value="Unassembled WGS sequence"/>
</dbReference>
<feature type="compositionally biased region" description="Basic residues" evidence="1">
    <location>
        <begin position="1"/>
        <end position="24"/>
    </location>
</feature>
<name>A0A839AIB0_9HYPH</name>
<evidence type="ECO:0000313" key="2">
    <source>
        <dbReference type="EMBL" id="MBA5779463.1"/>
    </source>
</evidence>
<organism evidence="2 3">
    <name type="scientific">Stappia albiluteola</name>
    <dbReference type="NCBI Taxonomy" id="2758565"/>
    <lineage>
        <taxon>Bacteria</taxon>
        <taxon>Pseudomonadati</taxon>
        <taxon>Pseudomonadota</taxon>
        <taxon>Alphaproteobacteria</taxon>
        <taxon>Hyphomicrobiales</taxon>
        <taxon>Stappiaceae</taxon>
        <taxon>Stappia</taxon>
    </lineage>
</organism>
<keyword evidence="3" id="KW-1185">Reference proteome</keyword>
<accession>A0A839AIB0</accession>
<comment type="caution">
    <text evidence="2">The sequence shown here is derived from an EMBL/GenBank/DDBJ whole genome shotgun (WGS) entry which is preliminary data.</text>
</comment>
<dbReference type="RefSeq" id="WP_182168282.1">
    <property type="nucleotide sequence ID" value="NZ_JACFXV010000067.1"/>
</dbReference>
<feature type="region of interest" description="Disordered" evidence="1">
    <location>
        <begin position="1"/>
        <end position="32"/>
    </location>
</feature>
<gene>
    <name evidence="2" type="ORF">H2509_20215</name>
</gene>
<evidence type="ECO:0000313" key="3">
    <source>
        <dbReference type="Proteomes" id="UP000541109"/>
    </source>
</evidence>
<protein>
    <submittedName>
        <fullName evidence="2">Uncharacterized protein</fullName>
    </submittedName>
</protein>
<proteinExistence type="predicted"/>
<evidence type="ECO:0000256" key="1">
    <source>
        <dbReference type="SAM" id="MobiDB-lite"/>
    </source>
</evidence>
<feature type="region of interest" description="Disordered" evidence="1">
    <location>
        <begin position="234"/>
        <end position="314"/>
    </location>
</feature>
<dbReference type="AlphaFoldDB" id="A0A839AIB0"/>
<reference evidence="2 3" key="1">
    <citation type="submission" date="2020-07" db="EMBL/GenBank/DDBJ databases">
        <title>Stappia sp., F7233, whole genome shotgun sequencing project.</title>
        <authorList>
            <person name="Jiang S."/>
            <person name="Liu Z.W."/>
            <person name="Du Z.J."/>
        </authorList>
    </citation>
    <scope>NUCLEOTIDE SEQUENCE [LARGE SCALE GENOMIC DNA]</scope>
    <source>
        <strain evidence="2 3">F7233</strain>
    </source>
</reference>